<feature type="transmembrane region" description="Helical" evidence="6">
    <location>
        <begin position="124"/>
        <end position="145"/>
    </location>
</feature>
<dbReference type="PANTHER" id="PTHR34697">
    <property type="entry name" value="PHOSPHATIDYLGLYCEROL LYSYLTRANSFERASE"/>
    <property type="match status" value="1"/>
</dbReference>
<protein>
    <submittedName>
        <fullName evidence="8">Membrane protein</fullName>
    </submittedName>
</protein>
<feature type="transmembrane region" description="Helical" evidence="6">
    <location>
        <begin position="180"/>
        <end position="205"/>
    </location>
</feature>
<reference evidence="8" key="1">
    <citation type="submission" date="2021-01" db="EMBL/GenBank/DDBJ databases">
        <title>Whole genome shotgun sequence of Virgisporangium aliadipatigenens NBRC 105644.</title>
        <authorList>
            <person name="Komaki H."/>
            <person name="Tamura T."/>
        </authorList>
    </citation>
    <scope>NUCLEOTIDE SEQUENCE</scope>
    <source>
        <strain evidence="8">NBRC 105644</strain>
    </source>
</reference>
<evidence type="ECO:0000256" key="4">
    <source>
        <dbReference type="ARBA" id="ARBA00022989"/>
    </source>
</evidence>
<dbReference type="InterPro" id="IPR051211">
    <property type="entry name" value="PG_lysyltransferase"/>
</dbReference>
<comment type="caution">
    <text evidence="8">The sequence shown here is derived from an EMBL/GenBank/DDBJ whole genome shotgun (WGS) entry which is preliminary data.</text>
</comment>
<evidence type="ECO:0000256" key="3">
    <source>
        <dbReference type="ARBA" id="ARBA00022692"/>
    </source>
</evidence>
<dbReference type="RefSeq" id="WP_203900365.1">
    <property type="nucleotide sequence ID" value="NZ_BOPF01000012.1"/>
</dbReference>
<dbReference type="AlphaFoldDB" id="A0A8J4DQB1"/>
<name>A0A8J4DQB1_9ACTN</name>
<keyword evidence="5 6" id="KW-0472">Membrane</keyword>
<gene>
    <name evidence="8" type="ORF">Val02_37410</name>
</gene>
<proteinExistence type="predicted"/>
<dbReference type="PANTHER" id="PTHR34697:SF2">
    <property type="entry name" value="PHOSPHATIDYLGLYCEROL LYSYLTRANSFERASE"/>
    <property type="match status" value="1"/>
</dbReference>
<evidence type="ECO:0000256" key="6">
    <source>
        <dbReference type="SAM" id="Phobius"/>
    </source>
</evidence>
<dbReference type="EMBL" id="BOPF01000012">
    <property type="protein sequence ID" value="GIJ46855.1"/>
    <property type="molecule type" value="Genomic_DNA"/>
</dbReference>
<comment type="subcellular location">
    <subcellularLocation>
        <location evidence="1">Cell membrane</location>
        <topology evidence="1">Multi-pass membrane protein</topology>
    </subcellularLocation>
</comment>
<evidence type="ECO:0000259" key="7">
    <source>
        <dbReference type="Pfam" id="PF09924"/>
    </source>
</evidence>
<dbReference type="GO" id="GO:0005886">
    <property type="term" value="C:plasma membrane"/>
    <property type="evidence" value="ECO:0007669"/>
    <property type="project" value="UniProtKB-SubCell"/>
</dbReference>
<feature type="transmembrane region" description="Helical" evidence="6">
    <location>
        <begin position="40"/>
        <end position="59"/>
    </location>
</feature>
<evidence type="ECO:0000256" key="1">
    <source>
        <dbReference type="ARBA" id="ARBA00004651"/>
    </source>
</evidence>
<keyword evidence="9" id="KW-1185">Reference proteome</keyword>
<evidence type="ECO:0000313" key="8">
    <source>
        <dbReference type="EMBL" id="GIJ46855.1"/>
    </source>
</evidence>
<evidence type="ECO:0000256" key="2">
    <source>
        <dbReference type="ARBA" id="ARBA00022475"/>
    </source>
</evidence>
<keyword evidence="4 6" id="KW-1133">Transmembrane helix</keyword>
<feature type="domain" description="Phosphatidylglycerol lysyltransferase C-terminal" evidence="7">
    <location>
        <begin position="223"/>
        <end position="519"/>
    </location>
</feature>
<dbReference type="InterPro" id="IPR024320">
    <property type="entry name" value="LPG_synthase_C"/>
</dbReference>
<feature type="transmembrane region" description="Helical" evidence="6">
    <location>
        <begin position="71"/>
        <end position="88"/>
    </location>
</feature>
<dbReference type="Proteomes" id="UP000619260">
    <property type="component" value="Unassembled WGS sequence"/>
</dbReference>
<keyword evidence="3 6" id="KW-0812">Transmembrane</keyword>
<dbReference type="Pfam" id="PF09924">
    <property type="entry name" value="LPG_synthase_C"/>
    <property type="match status" value="1"/>
</dbReference>
<keyword evidence="2" id="KW-1003">Cell membrane</keyword>
<dbReference type="GO" id="GO:0055091">
    <property type="term" value="P:phospholipid homeostasis"/>
    <property type="evidence" value="ECO:0007669"/>
    <property type="project" value="TreeGrafter"/>
</dbReference>
<accession>A0A8J4DQB1</accession>
<dbReference type="GO" id="GO:0016755">
    <property type="term" value="F:aminoacyltransferase activity"/>
    <property type="evidence" value="ECO:0007669"/>
    <property type="project" value="TreeGrafter"/>
</dbReference>
<organism evidence="8 9">
    <name type="scientific">Virgisporangium aliadipatigenens</name>
    <dbReference type="NCBI Taxonomy" id="741659"/>
    <lineage>
        <taxon>Bacteria</taxon>
        <taxon>Bacillati</taxon>
        <taxon>Actinomycetota</taxon>
        <taxon>Actinomycetes</taxon>
        <taxon>Micromonosporales</taxon>
        <taxon>Micromonosporaceae</taxon>
        <taxon>Virgisporangium</taxon>
    </lineage>
</organism>
<evidence type="ECO:0000256" key="5">
    <source>
        <dbReference type="ARBA" id="ARBA00023136"/>
    </source>
</evidence>
<evidence type="ECO:0000313" key="9">
    <source>
        <dbReference type="Proteomes" id="UP000619260"/>
    </source>
</evidence>
<sequence>MRPPLSRLAIARLVQAGGILEVLRNLLPPAHRLAHVVPVAGMLTARAGSMAAGVLLVYLGAGLRRGRRTAFHMGVVVAGAGIVLQLAHGLDLDGAAVSAGLLALLVGTRDRFRAVGDPGGPVRAALAVAGIVGAGFTIGMLEIAVRANRLVGHPPLRDWARHVLLGMVGLDGPLRFAHPLGAAAVSVTTGTFGLLAAAVGVVRLLRPGRRRPGHTPAEERRLRALLTAHGEDSLGYFALRGDKSLLWSPSGKAAVAYRVVGAVSLAAGDPIGDPEAWPPAIGAWLADCERHGWTPAVLGCGRLAGLAYRRFGLDAVELGDEAVLDTRGFTLDGREMRSVRQAVRRVARAGFTCTVERRGALTDVAEIVAAADAMRDGPVERGFSMALSRVGGPSDVDCVLVTCRSADGRIRGVLQFVPWGDDGLSLDLMRADRSAGNGIVESMVVAALTAAPALGVTRVSLNFAVMRSVFARADELGAGPVLRLWSRALRVASRYWQLESLYRANAKYRPTWRPRYLCFPAARDLPRVALAALRAESFLP</sequence>